<organism evidence="6 7">
    <name type="scientific">Muricaecibacterium torontonense</name>
    <dbReference type="NCBI Taxonomy" id="3032871"/>
    <lineage>
        <taxon>Bacteria</taxon>
        <taxon>Bacillati</taxon>
        <taxon>Actinomycetota</taxon>
        <taxon>Coriobacteriia</taxon>
        <taxon>Coriobacteriales</taxon>
        <taxon>Atopobiaceae</taxon>
        <taxon>Muricaecibacterium</taxon>
    </lineage>
</organism>
<gene>
    <name evidence="6" type="ORF">E5334_01270</name>
</gene>
<dbReference type="InterPro" id="IPR002641">
    <property type="entry name" value="PNPLA_dom"/>
</dbReference>
<dbReference type="PANTHER" id="PTHR14226">
    <property type="entry name" value="NEUROPATHY TARGET ESTERASE/SWISS CHEESE D.MELANOGASTER"/>
    <property type="match status" value="1"/>
</dbReference>
<evidence type="ECO:0000256" key="1">
    <source>
        <dbReference type="ARBA" id="ARBA00022801"/>
    </source>
</evidence>
<keyword evidence="2 4" id="KW-0442">Lipid degradation</keyword>
<proteinExistence type="predicted"/>
<evidence type="ECO:0000256" key="2">
    <source>
        <dbReference type="ARBA" id="ARBA00022963"/>
    </source>
</evidence>
<feature type="short sequence motif" description="DGA/G" evidence="4">
    <location>
        <begin position="188"/>
        <end position="190"/>
    </location>
</feature>
<reference evidence="6 7" key="1">
    <citation type="submission" date="2019-04" db="EMBL/GenBank/DDBJ databases">
        <title>Microbes associate with the intestines of laboratory mice.</title>
        <authorList>
            <person name="Navarre W."/>
            <person name="Wong E."/>
            <person name="Huang K."/>
            <person name="Tropini C."/>
            <person name="Ng K."/>
            <person name="Yu B."/>
        </authorList>
    </citation>
    <scope>NUCLEOTIDE SEQUENCE [LARGE SCALE GENOMIC DNA]</scope>
    <source>
        <strain evidence="6 7">NM07_P-09</strain>
    </source>
</reference>
<evidence type="ECO:0000256" key="4">
    <source>
        <dbReference type="PROSITE-ProRule" id="PRU01161"/>
    </source>
</evidence>
<feature type="domain" description="PNPLA" evidence="5">
    <location>
        <begin position="11"/>
        <end position="201"/>
    </location>
</feature>
<dbReference type="EMBL" id="SRYE01000001">
    <property type="protein sequence ID" value="TGY63164.1"/>
    <property type="molecule type" value="Genomic_DNA"/>
</dbReference>
<accession>A0A4S2F724</accession>
<evidence type="ECO:0000256" key="3">
    <source>
        <dbReference type="ARBA" id="ARBA00023098"/>
    </source>
</evidence>
<dbReference type="Pfam" id="PF01734">
    <property type="entry name" value="Patatin"/>
    <property type="match status" value="1"/>
</dbReference>
<dbReference type="SUPFAM" id="SSF52151">
    <property type="entry name" value="FabD/lysophospholipase-like"/>
    <property type="match status" value="1"/>
</dbReference>
<evidence type="ECO:0000313" key="7">
    <source>
        <dbReference type="Proteomes" id="UP000310263"/>
    </source>
</evidence>
<feature type="active site" description="Nucleophile" evidence="4">
    <location>
        <position position="44"/>
    </location>
</feature>
<dbReference type="AlphaFoldDB" id="A0A4S2F724"/>
<dbReference type="InterPro" id="IPR016035">
    <property type="entry name" value="Acyl_Trfase/lysoPLipase"/>
</dbReference>
<keyword evidence="7" id="KW-1185">Reference proteome</keyword>
<comment type="caution">
    <text evidence="6">The sequence shown here is derived from an EMBL/GenBank/DDBJ whole genome shotgun (WGS) entry which is preliminary data.</text>
</comment>
<dbReference type="RefSeq" id="WP_136011790.1">
    <property type="nucleotide sequence ID" value="NZ_SRYE01000001.1"/>
</dbReference>
<dbReference type="GO" id="GO:0016787">
    <property type="term" value="F:hydrolase activity"/>
    <property type="evidence" value="ECO:0007669"/>
    <property type="project" value="UniProtKB-UniRule"/>
</dbReference>
<name>A0A4S2F724_9ACTN</name>
<evidence type="ECO:0000259" key="5">
    <source>
        <dbReference type="PROSITE" id="PS51635"/>
    </source>
</evidence>
<feature type="short sequence motif" description="GXSXG" evidence="4">
    <location>
        <begin position="42"/>
        <end position="46"/>
    </location>
</feature>
<dbReference type="OrthoDB" id="2339873at2"/>
<dbReference type="Gene3D" id="3.40.1090.10">
    <property type="entry name" value="Cytosolic phospholipase A2 catalytic domain"/>
    <property type="match status" value="2"/>
</dbReference>
<dbReference type="GO" id="GO:0016042">
    <property type="term" value="P:lipid catabolic process"/>
    <property type="evidence" value="ECO:0007669"/>
    <property type="project" value="UniProtKB-UniRule"/>
</dbReference>
<feature type="active site" description="Proton acceptor" evidence="4">
    <location>
        <position position="188"/>
    </location>
</feature>
<sequence length="317" mass="33623">MASNHREGVGLALAGGGWRSFSEVAVLEDMERNNLKVAAVAGTSMGALVATLVASGLSSSDIESLLLELDKSVADAGIIKTMKRHVLSAVTHQGFLGDGVLMDQVAPLLEKAGVKTFGDLKLPLALTSVDILTGELCVFTGTDGYFSGPAGSWKWIPGDHDLGSCIAASGAYPLVVQPLSFEGHTLVDGGCRMNLPTPLFDRSTVDGVVAAHMLRTFEPADDLTVLNLMTKCMNYGAQQLEILYAQAADVEVNIPVPGEETFNPGNGQGVIDFARVWLKEHPVDWSAAHPSLLDSVRRGAADYLSKLFRNAQESVSQ</sequence>
<dbReference type="PANTHER" id="PTHR14226:SF29">
    <property type="entry name" value="NEUROPATHY TARGET ESTERASE SWS"/>
    <property type="match status" value="1"/>
</dbReference>
<keyword evidence="3 4" id="KW-0443">Lipid metabolism</keyword>
<comment type="caution">
    <text evidence="4">Lacks conserved residue(s) required for the propagation of feature annotation.</text>
</comment>
<dbReference type="Proteomes" id="UP000310263">
    <property type="component" value="Unassembled WGS sequence"/>
</dbReference>
<dbReference type="InterPro" id="IPR050301">
    <property type="entry name" value="NTE"/>
</dbReference>
<keyword evidence="1 4" id="KW-0378">Hydrolase</keyword>
<evidence type="ECO:0000313" key="6">
    <source>
        <dbReference type="EMBL" id="TGY63164.1"/>
    </source>
</evidence>
<protein>
    <recommendedName>
        <fullName evidence="5">PNPLA domain-containing protein</fullName>
    </recommendedName>
</protein>
<dbReference type="PROSITE" id="PS51635">
    <property type="entry name" value="PNPLA"/>
    <property type="match status" value="1"/>
</dbReference>